<evidence type="ECO:0000259" key="6">
    <source>
        <dbReference type="Pfam" id="PF17391"/>
    </source>
</evidence>
<dbReference type="EC" id="4.2.1.49" evidence="4"/>
<gene>
    <name evidence="8" type="ORF">JOC54_000093</name>
</gene>
<sequence>MTIQAHRSPKGIEKTCKTWEIEALKRLLLNCLDPQIAQDRDQLIVYGGTGKAVRHQAAFNTIVTELETLAADETLLIQSGKPVGKFRTYTSFPRVVASSSMLVPSASNWQTFAELEAKGLTTYGQSTAAAWAYIGVQGILQTTFETMGEIAERHFLGTLQGRIVLTSGLGALGAAQPLSVTMHGGVAIVVEADQAKMWKAVDNNYCDVVAHTLTEAIRLAEEAIKKRQPLSIALHGHAGEVYTTCVERDWIPDIVTDQTAAHDLLNGYIPTGMSIKQANQLRMKKPKEYRALAGASIVAQVNAMRRLQEVGSVVFEYGNNLRWQAEQHGSADARFIHGFTAEYIRPLYSEGRGPCRWIALSGNPNDIYTIDAYILKHFKSDRRVIRWIECVQESIHFHGLPARACWLNYEERVLLAEAVNQMVAAGELEAPIAFTRDHSEGSSIAAPTRETEAMKDGSDAVADWPILNAMLNASGGASMVSVQHGGGVGIGLSIHSGMTAVADGSFSASKRLEQVMRADAGLNIIRHADAGYESARETVKTYGLKKPL</sequence>
<dbReference type="PANTHER" id="PTHR12216">
    <property type="entry name" value="UROCANATE HYDRATASE"/>
    <property type="match status" value="1"/>
</dbReference>
<protein>
    <recommendedName>
        <fullName evidence="4">Urocanate hydratase</fullName>
        <ecNumber evidence="4">4.2.1.49</ecNumber>
    </recommendedName>
</protein>
<comment type="cofactor">
    <cofactor evidence="1">
        <name>NAD(+)</name>
        <dbReference type="ChEBI" id="CHEBI:57540"/>
    </cofactor>
</comment>
<dbReference type="InterPro" id="IPR036190">
    <property type="entry name" value="Urocanase_sf"/>
</dbReference>
<evidence type="ECO:0000313" key="9">
    <source>
        <dbReference type="Proteomes" id="UP001179280"/>
    </source>
</evidence>
<dbReference type="GO" id="GO:0016153">
    <property type="term" value="F:urocanate hydratase activity"/>
    <property type="evidence" value="ECO:0007669"/>
    <property type="project" value="UniProtKB-EC"/>
</dbReference>
<dbReference type="Pfam" id="PF01175">
    <property type="entry name" value="Urocanase"/>
    <property type="match status" value="1"/>
</dbReference>
<dbReference type="NCBIfam" id="TIGR01228">
    <property type="entry name" value="hutU"/>
    <property type="match status" value="1"/>
</dbReference>
<dbReference type="InterPro" id="IPR035401">
    <property type="entry name" value="Urocanase_C"/>
</dbReference>
<dbReference type="Proteomes" id="UP001179280">
    <property type="component" value="Unassembled WGS sequence"/>
</dbReference>
<name>A0ABS2SRH8_9BACI</name>
<feature type="domain" description="Urocanase C-terminal" evidence="7">
    <location>
        <begin position="346"/>
        <end position="540"/>
    </location>
</feature>
<keyword evidence="9" id="KW-1185">Reference proteome</keyword>
<evidence type="ECO:0000259" key="7">
    <source>
        <dbReference type="Pfam" id="PF17392"/>
    </source>
</evidence>
<evidence type="ECO:0000259" key="5">
    <source>
        <dbReference type="Pfam" id="PF01175"/>
    </source>
</evidence>
<dbReference type="EMBL" id="JAFBCV010000001">
    <property type="protein sequence ID" value="MBM7836862.1"/>
    <property type="molecule type" value="Genomic_DNA"/>
</dbReference>
<keyword evidence="2" id="KW-0520">NAD</keyword>
<dbReference type="InterPro" id="IPR035085">
    <property type="entry name" value="Urocanase_Rossmann-like"/>
</dbReference>
<keyword evidence="3 8" id="KW-0456">Lyase</keyword>
<evidence type="ECO:0000313" key="8">
    <source>
        <dbReference type="EMBL" id="MBM7836862.1"/>
    </source>
</evidence>
<feature type="domain" description="Urocanase N-terminal" evidence="6">
    <location>
        <begin position="7"/>
        <end position="131"/>
    </location>
</feature>
<dbReference type="Gene3D" id="3.40.50.10730">
    <property type="entry name" value="Urocanase like domains"/>
    <property type="match status" value="1"/>
</dbReference>
<dbReference type="Pfam" id="PF17392">
    <property type="entry name" value="Urocanase_C"/>
    <property type="match status" value="1"/>
</dbReference>
<accession>A0ABS2SRH8</accession>
<dbReference type="InterPro" id="IPR038364">
    <property type="entry name" value="Urocanase_central_sf"/>
</dbReference>
<dbReference type="Gene3D" id="3.40.1770.10">
    <property type="entry name" value="Urocanase superfamily"/>
    <property type="match status" value="1"/>
</dbReference>
<dbReference type="InterPro" id="IPR023637">
    <property type="entry name" value="Urocanase-like"/>
</dbReference>
<dbReference type="PIRSF" id="PIRSF001423">
    <property type="entry name" value="Urocanate_hydrat"/>
    <property type="match status" value="1"/>
</dbReference>
<dbReference type="NCBIfam" id="NF003820">
    <property type="entry name" value="PRK05414.1"/>
    <property type="match status" value="1"/>
</dbReference>
<evidence type="ECO:0000256" key="2">
    <source>
        <dbReference type="ARBA" id="ARBA00023027"/>
    </source>
</evidence>
<reference evidence="8" key="1">
    <citation type="submission" date="2021-01" db="EMBL/GenBank/DDBJ databases">
        <title>Genomic Encyclopedia of Type Strains, Phase IV (KMG-IV): sequencing the most valuable type-strain genomes for metagenomic binning, comparative biology and taxonomic classification.</title>
        <authorList>
            <person name="Goeker M."/>
        </authorList>
    </citation>
    <scope>NUCLEOTIDE SEQUENCE</scope>
    <source>
        <strain evidence="8">DSM 21943</strain>
    </source>
</reference>
<evidence type="ECO:0000256" key="3">
    <source>
        <dbReference type="ARBA" id="ARBA00023239"/>
    </source>
</evidence>
<dbReference type="SUPFAM" id="SSF111326">
    <property type="entry name" value="Urocanase"/>
    <property type="match status" value="1"/>
</dbReference>
<dbReference type="Pfam" id="PF17391">
    <property type="entry name" value="Urocanase_N"/>
    <property type="match status" value="1"/>
</dbReference>
<evidence type="ECO:0000256" key="1">
    <source>
        <dbReference type="ARBA" id="ARBA00001911"/>
    </source>
</evidence>
<dbReference type="PANTHER" id="PTHR12216:SF4">
    <property type="entry name" value="UROCANATE HYDRATASE"/>
    <property type="match status" value="1"/>
</dbReference>
<evidence type="ECO:0000256" key="4">
    <source>
        <dbReference type="NCBIfam" id="TIGR01228"/>
    </source>
</evidence>
<organism evidence="8 9">
    <name type="scientific">Shouchella xiaoxiensis</name>
    <dbReference type="NCBI Taxonomy" id="766895"/>
    <lineage>
        <taxon>Bacteria</taxon>
        <taxon>Bacillati</taxon>
        <taxon>Bacillota</taxon>
        <taxon>Bacilli</taxon>
        <taxon>Bacillales</taxon>
        <taxon>Bacillaceae</taxon>
        <taxon>Shouchella</taxon>
    </lineage>
</organism>
<dbReference type="InterPro" id="IPR035400">
    <property type="entry name" value="Urocanase_N"/>
</dbReference>
<proteinExistence type="predicted"/>
<feature type="domain" description="Urocanase Rossmann-like" evidence="5">
    <location>
        <begin position="135"/>
        <end position="343"/>
    </location>
</feature>
<comment type="caution">
    <text evidence="8">The sequence shown here is derived from an EMBL/GenBank/DDBJ whole genome shotgun (WGS) entry which is preliminary data.</text>
</comment>